<evidence type="ECO:0000313" key="2">
    <source>
        <dbReference type="Proteomes" id="UP001162156"/>
    </source>
</evidence>
<name>A0AAV8X994_9CUCU</name>
<dbReference type="EMBL" id="JANEYF010003565">
    <property type="protein sequence ID" value="KAJ8935517.1"/>
    <property type="molecule type" value="Genomic_DNA"/>
</dbReference>
<sequence length="81" mass="9541">MIMNIMAPKSVYGLWRERQKFYCLQQLEDMSIADWYAKVRSAAVNCQFGENLSLILKDKFVTGIQKKKISDRLFEEDEKTT</sequence>
<protein>
    <submittedName>
        <fullName evidence="1">Uncharacterized protein</fullName>
    </submittedName>
</protein>
<dbReference type="AlphaFoldDB" id="A0AAV8X994"/>
<keyword evidence="2" id="KW-1185">Reference proteome</keyword>
<accession>A0AAV8X994</accession>
<dbReference type="Proteomes" id="UP001162156">
    <property type="component" value="Unassembled WGS sequence"/>
</dbReference>
<comment type="caution">
    <text evidence="1">The sequence shown here is derived from an EMBL/GenBank/DDBJ whole genome shotgun (WGS) entry which is preliminary data.</text>
</comment>
<proteinExistence type="predicted"/>
<evidence type="ECO:0000313" key="1">
    <source>
        <dbReference type="EMBL" id="KAJ8935517.1"/>
    </source>
</evidence>
<gene>
    <name evidence="1" type="ORF">NQ314_012751</name>
</gene>
<reference evidence="1" key="1">
    <citation type="journal article" date="2023" name="Insect Mol. Biol.">
        <title>Genome sequencing provides insights into the evolution of gene families encoding plant cell wall-degrading enzymes in longhorned beetles.</title>
        <authorList>
            <person name="Shin N.R."/>
            <person name="Okamura Y."/>
            <person name="Kirsch R."/>
            <person name="Pauchet Y."/>
        </authorList>
    </citation>
    <scope>NUCLEOTIDE SEQUENCE</scope>
    <source>
        <strain evidence="1">RBIC_L_NR</strain>
    </source>
</reference>
<organism evidence="1 2">
    <name type="scientific">Rhamnusium bicolor</name>
    <dbReference type="NCBI Taxonomy" id="1586634"/>
    <lineage>
        <taxon>Eukaryota</taxon>
        <taxon>Metazoa</taxon>
        <taxon>Ecdysozoa</taxon>
        <taxon>Arthropoda</taxon>
        <taxon>Hexapoda</taxon>
        <taxon>Insecta</taxon>
        <taxon>Pterygota</taxon>
        <taxon>Neoptera</taxon>
        <taxon>Endopterygota</taxon>
        <taxon>Coleoptera</taxon>
        <taxon>Polyphaga</taxon>
        <taxon>Cucujiformia</taxon>
        <taxon>Chrysomeloidea</taxon>
        <taxon>Cerambycidae</taxon>
        <taxon>Lepturinae</taxon>
        <taxon>Rhagiini</taxon>
        <taxon>Rhamnusium</taxon>
    </lineage>
</organism>